<dbReference type="AlphaFoldDB" id="A0A177D9Y3"/>
<evidence type="ECO:0000256" key="1">
    <source>
        <dbReference type="SAM" id="SignalP"/>
    </source>
</evidence>
<organism evidence="2 3">
    <name type="scientific">Alternaria alternata</name>
    <name type="common">Alternaria rot fungus</name>
    <name type="synonym">Torula alternata</name>
    <dbReference type="NCBI Taxonomy" id="5599"/>
    <lineage>
        <taxon>Eukaryota</taxon>
        <taxon>Fungi</taxon>
        <taxon>Dikarya</taxon>
        <taxon>Ascomycota</taxon>
        <taxon>Pezizomycotina</taxon>
        <taxon>Dothideomycetes</taxon>
        <taxon>Pleosporomycetidae</taxon>
        <taxon>Pleosporales</taxon>
        <taxon>Pleosporineae</taxon>
        <taxon>Pleosporaceae</taxon>
        <taxon>Alternaria</taxon>
        <taxon>Alternaria sect. Alternaria</taxon>
        <taxon>Alternaria alternata complex</taxon>
    </lineage>
</organism>
<gene>
    <name evidence="2" type="ORF">CC77DRAFT_1024152</name>
</gene>
<dbReference type="KEGG" id="aalt:CC77DRAFT_1024152"/>
<feature type="chain" id="PRO_5008059176" description="Secreted protein" evidence="1">
    <location>
        <begin position="22"/>
        <end position="110"/>
    </location>
</feature>
<dbReference type="GeneID" id="29111410"/>
<dbReference type="EMBL" id="KV441490">
    <property type="protein sequence ID" value="OAG16268.1"/>
    <property type="molecule type" value="Genomic_DNA"/>
</dbReference>
<proteinExistence type="predicted"/>
<protein>
    <recommendedName>
        <fullName evidence="4">Secreted protein</fullName>
    </recommendedName>
</protein>
<accession>A0A177D9Y3</accession>
<keyword evidence="1" id="KW-0732">Signal</keyword>
<sequence>MEQLRAFLLTLVLPLCVLVVARYSGTSHVTLESLARILASCRYVPFLAEKPAILPPLLVLQQFSLACSRNLDASPAALLRNLSFSLTIRHAMTYARGPRACIPSRFRKAR</sequence>
<evidence type="ECO:0008006" key="4">
    <source>
        <dbReference type="Google" id="ProtNLM"/>
    </source>
</evidence>
<keyword evidence="3" id="KW-1185">Reference proteome</keyword>
<dbReference type="VEuPathDB" id="FungiDB:CC77DRAFT_1024152"/>
<dbReference type="RefSeq" id="XP_018381689.1">
    <property type="nucleotide sequence ID" value="XM_018525816.1"/>
</dbReference>
<reference evidence="2 3" key="1">
    <citation type="submission" date="2016-05" db="EMBL/GenBank/DDBJ databases">
        <title>Comparative analysis of secretome profiles of manganese(II)-oxidizing ascomycete fungi.</title>
        <authorList>
            <consortium name="DOE Joint Genome Institute"/>
            <person name="Zeiner C.A."/>
            <person name="Purvine S.O."/>
            <person name="Zink E.M."/>
            <person name="Wu S."/>
            <person name="Pasa-Tolic L."/>
            <person name="Chaput D.L."/>
            <person name="Haridas S."/>
            <person name="Grigoriev I.V."/>
            <person name="Santelli C.M."/>
            <person name="Hansel C.M."/>
        </authorList>
    </citation>
    <scope>NUCLEOTIDE SEQUENCE [LARGE SCALE GENOMIC DNA]</scope>
    <source>
        <strain evidence="2 3">SRC1lrK2f</strain>
    </source>
</reference>
<feature type="signal peptide" evidence="1">
    <location>
        <begin position="1"/>
        <end position="21"/>
    </location>
</feature>
<evidence type="ECO:0000313" key="2">
    <source>
        <dbReference type="EMBL" id="OAG16268.1"/>
    </source>
</evidence>
<name>A0A177D9Y3_ALTAL</name>
<evidence type="ECO:0000313" key="3">
    <source>
        <dbReference type="Proteomes" id="UP000077248"/>
    </source>
</evidence>
<dbReference type="Proteomes" id="UP000077248">
    <property type="component" value="Unassembled WGS sequence"/>
</dbReference>